<feature type="coiled-coil region" evidence="1">
    <location>
        <begin position="180"/>
        <end position="207"/>
    </location>
</feature>
<dbReference type="GO" id="GO:0098998">
    <property type="term" value="C:extrinsic component of postsynaptic early endosome membrane"/>
    <property type="evidence" value="ECO:0007669"/>
    <property type="project" value="TreeGrafter"/>
</dbReference>
<evidence type="ECO:0000313" key="4">
    <source>
        <dbReference type="Proteomes" id="UP001221898"/>
    </source>
</evidence>
<feature type="compositionally biased region" description="Basic and acidic residues" evidence="2">
    <location>
        <begin position="438"/>
        <end position="475"/>
    </location>
</feature>
<name>A0AAD7RNF9_9TELE</name>
<feature type="region of interest" description="Disordered" evidence="2">
    <location>
        <begin position="431"/>
        <end position="475"/>
    </location>
</feature>
<organism evidence="3 4">
    <name type="scientific">Aldrovandia affinis</name>
    <dbReference type="NCBI Taxonomy" id="143900"/>
    <lineage>
        <taxon>Eukaryota</taxon>
        <taxon>Metazoa</taxon>
        <taxon>Chordata</taxon>
        <taxon>Craniata</taxon>
        <taxon>Vertebrata</taxon>
        <taxon>Euteleostomi</taxon>
        <taxon>Actinopterygii</taxon>
        <taxon>Neopterygii</taxon>
        <taxon>Teleostei</taxon>
        <taxon>Notacanthiformes</taxon>
        <taxon>Halosauridae</taxon>
        <taxon>Aldrovandia</taxon>
    </lineage>
</organism>
<comment type="caution">
    <text evidence="3">The sequence shown here is derived from an EMBL/GenBank/DDBJ whole genome shotgun (WGS) entry which is preliminary data.</text>
</comment>
<proteinExistence type="predicted"/>
<dbReference type="PANTHER" id="PTHR18978">
    <property type="entry name" value="GRIP-1 ASSOCIATED PROTEIN 1"/>
    <property type="match status" value="1"/>
</dbReference>
<feature type="compositionally biased region" description="Basic and acidic residues" evidence="2">
    <location>
        <begin position="24"/>
        <end position="54"/>
    </location>
</feature>
<sequence>MQESQDQATDEYARALGDAQTRLAQKEAELRKAAENHASEAEQLRCRVEQESRDTHQVEANALREQLAQLEKSVEQEMALNVELQQRQTEQEKLLAQRDDVSSQLQEVNRANSRLLEQLTELGQEKDKLQQELEETRKTADKRQAMLDELAIDVAQEKSRHKEELSDVRLQHEKEVLGVRARYEKELRGLHEDKNRTEEEIRSQLRDEKARTRELESLQPTVEKLQAQIQSMEGTKGWFERRLKEAEETAEKSALEHQEQVQKLQLEQTAQLQGKMAEMEAQQRAAENAFREVWKVQAETVLDLQARLKGEVVSDHSSSPCWLGCVPRELYQPLLEAAFAHSRPLAIGELVQRWPERTLTLGGRRRSGQDPPNRLCVQALLLAVVRGLGDKRCALQVLDLCGIQCEDGDVVDSMGGWSLTVALCSTVLQASGMAPGGPRRERERGERAKEGPGDGAREGRRGEKGERTWGERGQG</sequence>
<dbReference type="GO" id="GO:0099152">
    <property type="term" value="P:regulation of neurotransmitter receptor transport, endosome to postsynaptic membrane"/>
    <property type="evidence" value="ECO:0007669"/>
    <property type="project" value="TreeGrafter"/>
</dbReference>
<protein>
    <submittedName>
        <fullName evidence="3">Uncharacterized protein</fullName>
    </submittedName>
</protein>
<dbReference type="GO" id="GO:0098978">
    <property type="term" value="C:glutamatergic synapse"/>
    <property type="evidence" value="ECO:0007669"/>
    <property type="project" value="TreeGrafter"/>
</dbReference>
<dbReference type="Proteomes" id="UP001221898">
    <property type="component" value="Unassembled WGS sequence"/>
</dbReference>
<accession>A0AAD7RNF9</accession>
<dbReference type="AlphaFoldDB" id="A0AAD7RNF9"/>
<evidence type="ECO:0000256" key="1">
    <source>
        <dbReference type="SAM" id="Coils"/>
    </source>
</evidence>
<dbReference type="GO" id="GO:0099158">
    <property type="term" value="P:regulation of recycling endosome localization within postsynapse"/>
    <property type="evidence" value="ECO:0007669"/>
    <property type="project" value="TreeGrafter"/>
</dbReference>
<dbReference type="GO" id="GO:1905244">
    <property type="term" value="P:regulation of modification of synaptic structure"/>
    <property type="evidence" value="ECO:0007669"/>
    <property type="project" value="TreeGrafter"/>
</dbReference>
<dbReference type="PANTHER" id="PTHR18978:SF1">
    <property type="entry name" value="GRIP1-ASSOCIATED PROTEIN 1"/>
    <property type="match status" value="1"/>
</dbReference>
<dbReference type="EMBL" id="JAINUG010000216">
    <property type="protein sequence ID" value="KAJ8387187.1"/>
    <property type="molecule type" value="Genomic_DNA"/>
</dbReference>
<gene>
    <name evidence="3" type="ORF">AAFF_G00159990</name>
</gene>
<dbReference type="GO" id="GO:0098837">
    <property type="term" value="C:postsynaptic recycling endosome"/>
    <property type="evidence" value="ECO:0007669"/>
    <property type="project" value="TreeGrafter"/>
</dbReference>
<keyword evidence="1" id="KW-0175">Coiled coil</keyword>
<reference evidence="3" key="1">
    <citation type="journal article" date="2023" name="Science">
        <title>Genome structures resolve the early diversification of teleost fishes.</title>
        <authorList>
            <person name="Parey E."/>
            <person name="Louis A."/>
            <person name="Montfort J."/>
            <person name="Bouchez O."/>
            <person name="Roques C."/>
            <person name="Iampietro C."/>
            <person name="Lluch J."/>
            <person name="Castinel A."/>
            <person name="Donnadieu C."/>
            <person name="Desvignes T."/>
            <person name="Floi Bucao C."/>
            <person name="Jouanno E."/>
            <person name="Wen M."/>
            <person name="Mejri S."/>
            <person name="Dirks R."/>
            <person name="Jansen H."/>
            <person name="Henkel C."/>
            <person name="Chen W.J."/>
            <person name="Zahm M."/>
            <person name="Cabau C."/>
            <person name="Klopp C."/>
            <person name="Thompson A.W."/>
            <person name="Robinson-Rechavi M."/>
            <person name="Braasch I."/>
            <person name="Lecointre G."/>
            <person name="Bobe J."/>
            <person name="Postlethwait J.H."/>
            <person name="Berthelot C."/>
            <person name="Roest Crollius H."/>
            <person name="Guiguen Y."/>
        </authorList>
    </citation>
    <scope>NUCLEOTIDE SEQUENCE</scope>
    <source>
        <strain evidence="3">NC1722</strain>
    </source>
</reference>
<dbReference type="InterPro" id="IPR026204">
    <property type="entry name" value="GRIPAP1"/>
</dbReference>
<feature type="coiled-coil region" evidence="1">
    <location>
        <begin position="243"/>
        <end position="292"/>
    </location>
</feature>
<evidence type="ECO:0000256" key="2">
    <source>
        <dbReference type="SAM" id="MobiDB-lite"/>
    </source>
</evidence>
<evidence type="ECO:0000313" key="3">
    <source>
        <dbReference type="EMBL" id="KAJ8387187.1"/>
    </source>
</evidence>
<feature type="region of interest" description="Disordered" evidence="2">
    <location>
        <begin position="1"/>
        <end position="54"/>
    </location>
</feature>
<dbReference type="GO" id="GO:0098887">
    <property type="term" value="P:neurotransmitter receptor transport, endosome to postsynaptic membrane"/>
    <property type="evidence" value="ECO:0007669"/>
    <property type="project" value="TreeGrafter"/>
</dbReference>
<keyword evidence="4" id="KW-1185">Reference proteome</keyword>